<dbReference type="Proteomes" id="UP001497744">
    <property type="component" value="Unassembled WGS sequence"/>
</dbReference>
<dbReference type="EMBL" id="BPLF01000003">
    <property type="protein sequence ID" value="GIX64846.1"/>
    <property type="molecule type" value="Genomic_DNA"/>
</dbReference>
<sequence>MTSPASSGRRAGLLGVRRRLAESRSARDSSKSSALTQVLRKSRSLLEGSVHCAPASSRVARAVDRLQSGASDSRERLLHSFYQVVRSSLPDFEVEALGVLSTSAVRHLFANCANQLRAVFGAGNVLRFHARRTDGTEGSLIFRGELYGCTVDLIVSRAKFKGLSRYLERPSDDEGEVSQNMILLNPRILGQRLVVAPAVVIVVN</sequence>
<keyword evidence="1" id="KW-0418">Kinase</keyword>
<dbReference type="AlphaFoldDB" id="A0AAV4LXC7"/>
<reference evidence="1 2" key="1">
    <citation type="submission" date="2021-06" db="EMBL/GenBank/DDBJ databases">
        <title>Genome sequence of Babesia caballi.</title>
        <authorList>
            <person name="Yamagishi J."/>
            <person name="Kidaka T."/>
            <person name="Ochi A."/>
        </authorList>
    </citation>
    <scope>NUCLEOTIDE SEQUENCE [LARGE SCALE GENOMIC DNA]</scope>
    <source>
        <strain evidence="1">USDA-D6B2</strain>
    </source>
</reference>
<evidence type="ECO:0000313" key="1">
    <source>
        <dbReference type="EMBL" id="GIX64846.1"/>
    </source>
</evidence>
<organism evidence="1 2">
    <name type="scientific">Babesia caballi</name>
    <dbReference type="NCBI Taxonomy" id="5871"/>
    <lineage>
        <taxon>Eukaryota</taxon>
        <taxon>Sar</taxon>
        <taxon>Alveolata</taxon>
        <taxon>Apicomplexa</taxon>
        <taxon>Aconoidasida</taxon>
        <taxon>Piroplasmida</taxon>
        <taxon>Babesiidae</taxon>
        <taxon>Babesia</taxon>
    </lineage>
</organism>
<accession>A0AAV4LXC7</accession>
<name>A0AAV4LXC7_BABCB</name>
<comment type="caution">
    <text evidence="1">The sequence shown here is derived from an EMBL/GenBank/DDBJ whole genome shotgun (WGS) entry which is preliminary data.</text>
</comment>
<gene>
    <name evidence="1" type="ORF">BcabD6B2_42810</name>
</gene>
<keyword evidence="1" id="KW-0808">Transferase</keyword>
<dbReference type="RefSeq" id="XP_067716915.1">
    <property type="nucleotide sequence ID" value="XM_067860814.1"/>
</dbReference>
<protein>
    <submittedName>
        <fullName evidence="1">Sensor histidine kinase glucose-6-phosphate specific, putative</fullName>
    </submittedName>
</protein>
<dbReference type="GO" id="GO:0016301">
    <property type="term" value="F:kinase activity"/>
    <property type="evidence" value="ECO:0007669"/>
    <property type="project" value="UniProtKB-KW"/>
</dbReference>
<keyword evidence="2" id="KW-1185">Reference proteome</keyword>
<proteinExistence type="predicted"/>
<dbReference type="GeneID" id="94196327"/>
<evidence type="ECO:0000313" key="2">
    <source>
        <dbReference type="Proteomes" id="UP001497744"/>
    </source>
</evidence>